<dbReference type="SUPFAM" id="SSF52091">
    <property type="entry name" value="SpoIIaa-like"/>
    <property type="match status" value="1"/>
</dbReference>
<protein>
    <submittedName>
        <fullName evidence="3">RsbT co-antagonist protein RsbRB</fullName>
    </submittedName>
</protein>
<evidence type="ECO:0000256" key="1">
    <source>
        <dbReference type="ARBA" id="ARBA00022553"/>
    </source>
</evidence>
<comment type="caution">
    <text evidence="3">The sequence shown here is derived from an EMBL/GenBank/DDBJ whole genome shotgun (WGS) entry which is preliminary data.</text>
</comment>
<keyword evidence="4" id="KW-1185">Reference proteome</keyword>
<name>A0A235F6E7_9BACL</name>
<dbReference type="InterPro" id="IPR002645">
    <property type="entry name" value="STAS_dom"/>
</dbReference>
<dbReference type="RefSeq" id="WP_094253793.1">
    <property type="nucleotide sequence ID" value="NZ_JBHLXL010000002.1"/>
</dbReference>
<dbReference type="InterPro" id="IPR036513">
    <property type="entry name" value="STAS_dom_sf"/>
</dbReference>
<dbReference type="AlphaFoldDB" id="A0A235F6E7"/>
<dbReference type="PANTHER" id="PTHR33745">
    <property type="entry name" value="RSBT ANTAGONIST PROTEIN RSBS-RELATED"/>
    <property type="match status" value="1"/>
</dbReference>
<dbReference type="CDD" id="cd07041">
    <property type="entry name" value="STAS_RsbR_RsbS_like"/>
    <property type="match status" value="1"/>
</dbReference>
<proteinExistence type="predicted"/>
<evidence type="ECO:0000313" key="3">
    <source>
        <dbReference type="EMBL" id="OYD56778.1"/>
    </source>
</evidence>
<dbReference type="PANTHER" id="PTHR33745:SF3">
    <property type="entry name" value="RSBT CO-ANTAGONIST PROTEIN RSBRC"/>
    <property type="match status" value="1"/>
</dbReference>
<evidence type="ECO:0000313" key="4">
    <source>
        <dbReference type="Proteomes" id="UP000215059"/>
    </source>
</evidence>
<dbReference type="Gene3D" id="3.30.750.24">
    <property type="entry name" value="STAS domain"/>
    <property type="match status" value="1"/>
</dbReference>
<reference evidence="3 4" key="1">
    <citation type="submission" date="2017-07" db="EMBL/GenBank/DDBJ databases">
        <title>Fictibacillus sp. nov. GDSW-R2A3 Genome sequencing and assembly.</title>
        <authorList>
            <person name="Mayilraj S."/>
        </authorList>
    </citation>
    <scope>NUCLEOTIDE SEQUENCE [LARGE SCALE GENOMIC DNA]</scope>
    <source>
        <strain evidence="3 4">GDSW-R2A3</strain>
    </source>
</reference>
<dbReference type="Pfam" id="PF01740">
    <property type="entry name" value="STAS"/>
    <property type="match status" value="1"/>
</dbReference>
<evidence type="ECO:0000259" key="2">
    <source>
        <dbReference type="PROSITE" id="PS50801"/>
    </source>
</evidence>
<dbReference type="Proteomes" id="UP000215059">
    <property type="component" value="Unassembled WGS sequence"/>
</dbReference>
<accession>A0A235F6E7</accession>
<feature type="domain" description="STAS" evidence="2">
    <location>
        <begin position="165"/>
        <end position="276"/>
    </location>
</feature>
<dbReference type="InterPro" id="IPR051932">
    <property type="entry name" value="Bact_StressResp_Reg"/>
</dbReference>
<gene>
    <name evidence="3" type="ORF">CGZ90_17380</name>
</gene>
<organism evidence="3 4">
    <name type="scientific">Fictibacillus aquaticus</name>
    <dbReference type="NCBI Taxonomy" id="2021314"/>
    <lineage>
        <taxon>Bacteria</taxon>
        <taxon>Bacillati</taxon>
        <taxon>Bacillota</taxon>
        <taxon>Bacilli</taxon>
        <taxon>Bacillales</taxon>
        <taxon>Fictibacillaceae</taxon>
        <taxon>Fictibacillus</taxon>
    </lineage>
</organism>
<dbReference type="EMBL" id="NOII01000011">
    <property type="protein sequence ID" value="OYD56778.1"/>
    <property type="molecule type" value="Genomic_DNA"/>
</dbReference>
<keyword evidence="1" id="KW-0597">Phosphoprotein</keyword>
<dbReference type="PROSITE" id="PS50801">
    <property type="entry name" value="STAS"/>
    <property type="match status" value="1"/>
</dbReference>
<sequence>MDKDQRFYQFLSENTWQLTEDWYNSLDKSDPTGVYSSKDPNVIETLKRQNHEFHLNFVSMLKEPEKNLQNSFEKWIIEIAQDKEHLGTPIHYIMREFHNTQNQYLNLVQDFVRQNNGEYSHETVDHWNRIIIETIHKVVTWFTQENYNYSQTQLSAQQELISELSSPVIALTKNVALLPLVGDIDTRRAKIILENTLEQCMEKRITHLLLDLSGVVMFDTMVAQQIFLLIDALNLIGVKTTLSGIRPEVAQTAVQLGIDFSTLSIVSSLQRAISLNELVK</sequence>
<dbReference type="OrthoDB" id="9800154at2"/>